<keyword evidence="4 5" id="KW-0472">Membrane</keyword>
<dbReference type="InterPro" id="IPR003825">
    <property type="entry name" value="Colicin-V_CvpA"/>
</dbReference>
<sequence length="399" mass="40837">MTGSQWLDLALFALAAAAAISGWINGAAASGFALLGVGIGATSGLLVAPHLVREIDSPFGRLSAGLAIIAVMVIIGQVAGVTIGRAARRYIAGSGARLLDSTVGAVLQSAAMLLVAWLVAVPIAAQEGPGLGKAVRGSSVLAKIDDVAPEQLQRIPATFTSVLGTTGFPDILGPFGTTPMQEVPPPDPVLAGSEVVTRVQPSVLKIRGRAESCSRALEGSGFVAAPGLVMTNAHVVAGTESATVVSGDDELDAEVVVYDPRVDIAVLRVDGLDAPVLPFAENRARTGDDAIVVGYPGNGPYRPDAARIRERVTLRGPDIYREQTVEREVYILRGSVREGNSGGPLVTPEGQVAGVVFGAAMDAADTGYALTVEQVLPQLQLAVAAQESVSTGRCVGLPG</sequence>
<name>A0A365P6Z9_9ACTN</name>
<keyword evidence="3 5" id="KW-1133">Transmembrane helix</keyword>
<dbReference type="PANTHER" id="PTHR43019:SF23">
    <property type="entry name" value="PROTEASE DO-LIKE 5, CHLOROPLASTIC"/>
    <property type="match status" value="1"/>
</dbReference>
<dbReference type="AlphaFoldDB" id="A0A365P6Z9"/>
<dbReference type="PRINTS" id="PR00834">
    <property type="entry name" value="PROTEASES2C"/>
</dbReference>
<evidence type="ECO:0000256" key="1">
    <source>
        <dbReference type="ARBA" id="ARBA00004141"/>
    </source>
</evidence>
<dbReference type="EMBL" id="QNTT01000061">
    <property type="protein sequence ID" value="RBA31611.1"/>
    <property type="molecule type" value="Genomic_DNA"/>
</dbReference>
<dbReference type="InterPro" id="IPR043504">
    <property type="entry name" value="Peptidase_S1_PA_chymotrypsin"/>
</dbReference>
<dbReference type="SUPFAM" id="SSF50494">
    <property type="entry name" value="Trypsin-like serine proteases"/>
    <property type="match status" value="1"/>
</dbReference>
<evidence type="ECO:0000256" key="3">
    <source>
        <dbReference type="ARBA" id="ARBA00022989"/>
    </source>
</evidence>
<keyword evidence="6" id="KW-0645">Protease</keyword>
<dbReference type="GO" id="GO:0004252">
    <property type="term" value="F:serine-type endopeptidase activity"/>
    <property type="evidence" value="ECO:0007669"/>
    <property type="project" value="InterPro"/>
</dbReference>
<dbReference type="InterPro" id="IPR001940">
    <property type="entry name" value="Peptidase_S1C"/>
</dbReference>
<dbReference type="RefSeq" id="WP_119193269.1">
    <property type="nucleotide sequence ID" value="NZ_JBFBKX010000002.1"/>
</dbReference>
<accession>A0A365P6Z9</accession>
<evidence type="ECO:0000313" key="7">
    <source>
        <dbReference type="Proteomes" id="UP000252187"/>
    </source>
</evidence>
<feature type="transmembrane region" description="Helical" evidence="5">
    <location>
        <begin position="31"/>
        <end position="52"/>
    </location>
</feature>
<protein>
    <submittedName>
        <fullName evidence="6">Serine protease</fullName>
    </submittedName>
</protein>
<dbReference type="InterPro" id="IPR047680">
    <property type="entry name" value="MarP-like"/>
</dbReference>
<evidence type="ECO:0000313" key="6">
    <source>
        <dbReference type="EMBL" id="RBA31611.1"/>
    </source>
</evidence>
<feature type="transmembrane region" description="Helical" evidence="5">
    <location>
        <begin position="64"/>
        <end position="84"/>
    </location>
</feature>
<dbReference type="Pfam" id="PF13365">
    <property type="entry name" value="Trypsin_2"/>
    <property type="match status" value="1"/>
</dbReference>
<evidence type="ECO:0000256" key="4">
    <source>
        <dbReference type="ARBA" id="ARBA00023136"/>
    </source>
</evidence>
<dbReference type="GO" id="GO:0009403">
    <property type="term" value="P:toxin biosynthetic process"/>
    <property type="evidence" value="ECO:0007669"/>
    <property type="project" value="InterPro"/>
</dbReference>
<proteinExistence type="predicted"/>
<feature type="transmembrane region" description="Helical" evidence="5">
    <location>
        <begin position="105"/>
        <end position="125"/>
    </location>
</feature>
<dbReference type="GO" id="GO:0006508">
    <property type="term" value="P:proteolysis"/>
    <property type="evidence" value="ECO:0007669"/>
    <property type="project" value="UniProtKB-KW"/>
</dbReference>
<evidence type="ECO:0000256" key="2">
    <source>
        <dbReference type="ARBA" id="ARBA00022692"/>
    </source>
</evidence>
<dbReference type="InterPro" id="IPR009003">
    <property type="entry name" value="Peptidase_S1_PA"/>
</dbReference>
<keyword evidence="6" id="KW-0378">Hydrolase</keyword>
<dbReference type="Proteomes" id="UP000252187">
    <property type="component" value="Unassembled WGS sequence"/>
</dbReference>
<dbReference type="Gene3D" id="2.40.10.10">
    <property type="entry name" value="Trypsin-like serine proteases"/>
    <property type="match status" value="2"/>
</dbReference>
<feature type="transmembrane region" description="Helical" evidence="5">
    <location>
        <begin position="6"/>
        <end position="24"/>
    </location>
</feature>
<keyword evidence="2 5" id="KW-0812">Transmembrane</keyword>
<dbReference type="GO" id="GO:0016020">
    <property type="term" value="C:membrane"/>
    <property type="evidence" value="ECO:0007669"/>
    <property type="project" value="UniProtKB-SubCell"/>
</dbReference>
<dbReference type="Pfam" id="PF02674">
    <property type="entry name" value="Colicin_V"/>
    <property type="match status" value="1"/>
</dbReference>
<comment type="subcellular location">
    <subcellularLocation>
        <location evidence="1">Membrane</location>
        <topology evidence="1">Multi-pass membrane protein</topology>
    </subcellularLocation>
</comment>
<comment type="caution">
    <text evidence="6">The sequence shown here is derived from an EMBL/GenBank/DDBJ whole genome shotgun (WGS) entry which is preliminary data.</text>
</comment>
<evidence type="ECO:0000256" key="5">
    <source>
        <dbReference type="SAM" id="Phobius"/>
    </source>
</evidence>
<organism evidence="6 7">
    <name type="scientific">Dietzia maris</name>
    <dbReference type="NCBI Taxonomy" id="37915"/>
    <lineage>
        <taxon>Bacteria</taxon>
        <taxon>Bacillati</taxon>
        <taxon>Actinomycetota</taxon>
        <taxon>Actinomycetes</taxon>
        <taxon>Mycobacteriales</taxon>
        <taxon>Dietziaceae</taxon>
        <taxon>Dietzia</taxon>
    </lineage>
</organism>
<reference evidence="6 7" key="1">
    <citation type="submission" date="2018-06" db="EMBL/GenBank/DDBJ databases">
        <title>Whole genome sequencing of four bacterial strains from South Shetland trench revealing bio-synthetic gene clusters.</title>
        <authorList>
            <person name="Abdel-Mageed W.M."/>
            <person name="Lehri B."/>
            <person name="Jarmusch S.A."/>
            <person name="Miranda K."/>
            <person name="Goodfellow M."/>
            <person name="Jaspars M."/>
            <person name="Karlyshev A.V."/>
        </authorList>
    </citation>
    <scope>NUCLEOTIDE SEQUENCE [LARGE SCALE GENOMIC DNA]</scope>
    <source>
        <strain evidence="6 7">SST1</strain>
    </source>
</reference>
<dbReference type="PANTHER" id="PTHR43019">
    <property type="entry name" value="SERINE ENDOPROTEASE DEGS"/>
    <property type="match status" value="1"/>
</dbReference>
<dbReference type="NCBIfam" id="NF033740">
    <property type="entry name" value="MarP_fam_protase"/>
    <property type="match status" value="1"/>
</dbReference>
<gene>
    <name evidence="6" type="ORF">DQ226_15725</name>
</gene>